<evidence type="ECO:0000313" key="11">
    <source>
        <dbReference type="EMBL" id="KAJ7356749.1"/>
    </source>
</evidence>
<protein>
    <recommendedName>
        <fullName evidence="3">Acyl-protein thioesterase 1</fullName>
        <ecNumber evidence="2">3.1.2.22</ecNumber>
    </recommendedName>
    <alternativeName>
        <fullName evidence="8">Palmitoyl-protein hydrolase</fullName>
    </alternativeName>
</protein>
<keyword evidence="12" id="KW-1185">Reference proteome</keyword>
<comment type="catalytic activity">
    <reaction evidence="9">
        <text>S-hexadecanoyl-L-cysteinyl-[protein] + H2O = L-cysteinyl-[protein] + hexadecanoate + H(+)</text>
        <dbReference type="Rhea" id="RHEA:19233"/>
        <dbReference type="Rhea" id="RHEA-COMP:10131"/>
        <dbReference type="Rhea" id="RHEA-COMP:11032"/>
        <dbReference type="ChEBI" id="CHEBI:7896"/>
        <dbReference type="ChEBI" id="CHEBI:15377"/>
        <dbReference type="ChEBI" id="CHEBI:15378"/>
        <dbReference type="ChEBI" id="CHEBI:29950"/>
        <dbReference type="ChEBI" id="CHEBI:74151"/>
        <dbReference type="EC" id="3.1.2.22"/>
    </reaction>
</comment>
<evidence type="ECO:0000256" key="4">
    <source>
        <dbReference type="ARBA" id="ARBA00022487"/>
    </source>
</evidence>
<dbReference type="Pfam" id="PF02230">
    <property type="entry name" value="Abhydrolase_2"/>
    <property type="match status" value="1"/>
</dbReference>
<feature type="domain" description="Phospholipase/carboxylesterase/thioesterase" evidence="10">
    <location>
        <begin position="67"/>
        <end position="159"/>
    </location>
</feature>
<dbReference type="EMBL" id="JARIHO010000008">
    <property type="protein sequence ID" value="KAJ7356749.1"/>
    <property type="molecule type" value="Genomic_DNA"/>
</dbReference>
<comment type="similarity">
    <text evidence="1">Belongs to the AB hydrolase superfamily. AB hydrolase 2 family.</text>
</comment>
<dbReference type="GO" id="GO:0005737">
    <property type="term" value="C:cytoplasm"/>
    <property type="evidence" value="ECO:0007669"/>
    <property type="project" value="TreeGrafter"/>
</dbReference>
<dbReference type="EC" id="3.1.2.22" evidence="2"/>
<dbReference type="AlphaFoldDB" id="A0AAD7EYZ6"/>
<dbReference type="PANTHER" id="PTHR10655:SF17">
    <property type="entry name" value="LYSOPHOSPHOLIPASE-LIKE PROTEIN 1"/>
    <property type="match status" value="1"/>
</dbReference>
<organism evidence="11 12">
    <name type="scientific">Mycena albidolilacea</name>
    <dbReference type="NCBI Taxonomy" id="1033008"/>
    <lineage>
        <taxon>Eukaryota</taxon>
        <taxon>Fungi</taxon>
        <taxon>Dikarya</taxon>
        <taxon>Basidiomycota</taxon>
        <taxon>Agaricomycotina</taxon>
        <taxon>Agaricomycetes</taxon>
        <taxon>Agaricomycetidae</taxon>
        <taxon>Agaricales</taxon>
        <taxon>Marasmiineae</taxon>
        <taxon>Mycenaceae</taxon>
        <taxon>Mycena</taxon>
    </lineage>
</organism>
<keyword evidence="6" id="KW-0276">Fatty acid metabolism</keyword>
<evidence type="ECO:0000313" key="12">
    <source>
        <dbReference type="Proteomes" id="UP001218218"/>
    </source>
</evidence>
<dbReference type="Gene3D" id="3.40.50.1820">
    <property type="entry name" value="alpha/beta hydrolase"/>
    <property type="match status" value="1"/>
</dbReference>
<dbReference type="GO" id="GO:0006631">
    <property type="term" value="P:fatty acid metabolic process"/>
    <property type="evidence" value="ECO:0007669"/>
    <property type="project" value="UniProtKB-KW"/>
</dbReference>
<evidence type="ECO:0000256" key="7">
    <source>
        <dbReference type="ARBA" id="ARBA00029392"/>
    </source>
</evidence>
<dbReference type="InterPro" id="IPR029058">
    <property type="entry name" value="AB_hydrolase_fold"/>
</dbReference>
<reference evidence="11" key="1">
    <citation type="submission" date="2023-03" db="EMBL/GenBank/DDBJ databases">
        <title>Massive genome expansion in bonnet fungi (Mycena s.s.) driven by repeated elements and novel gene families across ecological guilds.</title>
        <authorList>
            <consortium name="Lawrence Berkeley National Laboratory"/>
            <person name="Harder C.B."/>
            <person name="Miyauchi S."/>
            <person name="Viragh M."/>
            <person name="Kuo A."/>
            <person name="Thoen E."/>
            <person name="Andreopoulos B."/>
            <person name="Lu D."/>
            <person name="Skrede I."/>
            <person name="Drula E."/>
            <person name="Henrissat B."/>
            <person name="Morin E."/>
            <person name="Kohler A."/>
            <person name="Barry K."/>
            <person name="LaButti K."/>
            <person name="Morin E."/>
            <person name="Salamov A."/>
            <person name="Lipzen A."/>
            <person name="Mereny Z."/>
            <person name="Hegedus B."/>
            <person name="Baldrian P."/>
            <person name="Stursova M."/>
            <person name="Weitz H."/>
            <person name="Taylor A."/>
            <person name="Grigoriev I.V."/>
            <person name="Nagy L.G."/>
            <person name="Martin F."/>
            <person name="Kauserud H."/>
        </authorList>
    </citation>
    <scope>NUCLEOTIDE SEQUENCE</scope>
    <source>
        <strain evidence="11">CBHHK002</strain>
    </source>
</reference>
<dbReference type="GO" id="GO:0008474">
    <property type="term" value="F:palmitoyl-(protein) hydrolase activity"/>
    <property type="evidence" value="ECO:0007669"/>
    <property type="project" value="UniProtKB-EC"/>
</dbReference>
<evidence type="ECO:0000256" key="5">
    <source>
        <dbReference type="ARBA" id="ARBA00022801"/>
    </source>
</evidence>
<dbReference type="InterPro" id="IPR003140">
    <property type="entry name" value="PLipase/COase/thioEstase"/>
</dbReference>
<evidence type="ECO:0000259" key="10">
    <source>
        <dbReference type="Pfam" id="PF02230"/>
    </source>
</evidence>
<proteinExistence type="inferred from homology"/>
<evidence type="ECO:0000256" key="3">
    <source>
        <dbReference type="ARBA" id="ARBA00014923"/>
    </source>
</evidence>
<dbReference type="InterPro" id="IPR050565">
    <property type="entry name" value="LYPA1-2/EST-like"/>
</dbReference>
<dbReference type="Proteomes" id="UP001218218">
    <property type="component" value="Unassembled WGS sequence"/>
</dbReference>
<keyword evidence="5" id="KW-0378">Hydrolase</keyword>
<accession>A0AAD7EYZ6</accession>
<name>A0AAD7EYZ6_9AGAR</name>
<gene>
    <name evidence="11" type="ORF">DFH08DRAFT_802741</name>
</gene>
<evidence type="ECO:0000256" key="2">
    <source>
        <dbReference type="ARBA" id="ARBA00012423"/>
    </source>
</evidence>
<dbReference type="SUPFAM" id="SSF53474">
    <property type="entry name" value="alpha/beta-Hydrolases"/>
    <property type="match status" value="1"/>
</dbReference>
<keyword evidence="6" id="KW-0443">Lipid metabolism</keyword>
<evidence type="ECO:0000256" key="6">
    <source>
        <dbReference type="ARBA" id="ARBA00022832"/>
    </source>
</evidence>
<sequence>MTTNLNTAPTFVKFPSTDEGCSATGLGDTPQGILRLARMLRSRPGLDHVQFIVPAAYDISEPCIASLDVLLSEVVGSGVDPSRVVLGGFSQGAAMTLLTGLTTAKKLAGLFALSGRLPLRNHIKSMVSSHAPSIPVFWGHGTADTLVTHDLGRVSADFVMSELGLPPAPVASPSTRILNWLGPDLGGSKQPQPPTGLAFHSYFGLKHELSAEELDDLAEWLNAVLPTNSETL</sequence>
<comment type="function">
    <text evidence="7">Hydrolyzes fatty acids from S-acylated cysteine residues in proteins with a strong preference for palmitoylated G-alpha proteins over other acyl substrates. Mediates the deacylation of G-alpha proteins such as GPA1 in vivo, but has weak or no activity toward palmitoylated Ras proteins. Has weak lysophospholipase activity in vitro; however such activity may not exist in vivo.</text>
</comment>
<evidence type="ECO:0000256" key="9">
    <source>
        <dbReference type="ARBA" id="ARBA00047337"/>
    </source>
</evidence>
<dbReference type="GO" id="GO:0052689">
    <property type="term" value="F:carboxylic ester hydrolase activity"/>
    <property type="evidence" value="ECO:0007669"/>
    <property type="project" value="UniProtKB-KW"/>
</dbReference>
<dbReference type="PANTHER" id="PTHR10655">
    <property type="entry name" value="LYSOPHOSPHOLIPASE-RELATED"/>
    <property type="match status" value="1"/>
</dbReference>
<evidence type="ECO:0000256" key="1">
    <source>
        <dbReference type="ARBA" id="ARBA00006499"/>
    </source>
</evidence>
<comment type="caution">
    <text evidence="11">The sequence shown here is derived from an EMBL/GenBank/DDBJ whole genome shotgun (WGS) entry which is preliminary data.</text>
</comment>
<keyword evidence="4" id="KW-0719">Serine esterase</keyword>
<evidence type="ECO:0000256" key="8">
    <source>
        <dbReference type="ARBA" id="ARBA00031195"/>
    </source>
</evidence>